<dbReference type="InterPro" id="IPR013783">
    <property type="entry name" value="Ig-like_fold"/>
</dbReference>
<dbReference type="OrthoDB" id="3821392at2"/>
<dbReference type="GO" id="GO:0005975">
    <property type="term" value="P:carbohydrate metabolic process"/>
    <property type="evidence" value="ECO:0007669"/>
    <property type="project" value="UniProtKB-ARBA"/>
</dbReference>
<evidence type="ECO:0000313" key="3">
    <source>
        <dbReference type="EMBL" id="TNC35420.1"/>
    </source>
</evidence>
<gene>
    <name evidence="3" type="ORF">FHE65_27090</name>
</gene>
<feature type="domain" description="Bacterial Ig-like" evidence="2">
    <location>
        <begin position="241"/>
        <end position="324"/>
    </location>
</feature>
<reference evidence="3 4" key="1">
    <citation type="submission" date="2019-05" db="EMBL/GenBank/DDBJ databases">
        <title>Mumia sp. nov., isolated from the intestinal contents of plateau pika (Ochotona curzoniae) in the Qinghai-Tibet plateau of China.</title>
        <authorList>
            <person name="Tian Z."/>
        </authorList>
    </citation>
    <scope>NUCLEOTIDE SEQUENCE [LARGE SCALE GENOMIC DNA]</scope>
    <source>
        <strain evidence="4">527</strain>
    </source>
</reference>
<evidence type="ECO:0000256" key="1">
    <source>
        <dbReference type="SAM" id="SignalP"/>
    </source>
</evidence>
<sequence length="331" mass="34195">MRRPVLAVLATAALVTTGLAGAPAANAGSQVVLPITGTTSLANPLAGGAVLDMPAGAKIVGDLDLLRDPLLVGDMVIPPIRAKVRALGIPVLGDTTSTVVLEPVGKTEARAGDGGFVTATTSFRIALPEVRSDLPLADKLNLGGPSCKTGVITTTLKSTEPLSLSDAFPMKATFTIPEITGCPKFLAIPLSSWALNALMGGDGNTLDLMVGPITTAPGQTATPAPVTRPAAAAKSASSVRATAKTFRYGKAGKVAVSVRSSRAATGKVRVYKGKKLLATKRLVDGKTRVTLRKKSLKAGKHRLRVVYAGSSTVRSSRTTVVVRVVKRWRHP</sequence>
<organism evidence="3 4">
    <name type="scientific">Mumia zhuanghuii</name>
    <dbReference type="NCBI Taxonomy" id="2585211"/>
    <lineage>
        <taxon>Bacteria</taxon>
        <taxon>Bacillati</taxon>
        <taxon>Actinomycetota</taxon>
        <taxon>Actinomycetes</taxon>
        <taxon>Propionibacteriales</taxon>
        <taxon>Nocardioidaceae</taxon>
        <taxon>Mumia</taxon>
    </lineage>
</organism>
<comment type="caution">
    <text evidence="3">The sequence shown here is derived from an EMBL/GenBank/DDBJ whole genome shotgun (WGS) entry which is preliminary data.</text>
</comment>
<dbReference type="AlphaFoldDB" id="A0A5C4MBV3"/>
<keyword evidence="1" id="KW-0732">Signal</keyword>
<protein>
    <recommendedName>
        <fullName evidence="2">Bacterial Ig-like domain-containing protein</fullName>
    </recommendedName>
</protein>
<feature type="signal peptide" evidence="1">
    <location>
        <begin position="1"/>
        <end position="27"/>
    </location>
</feature>
<dbReference type="Proteomes" id="UP000306740">
    <property type="component" value="Unassembled WGS sequence"/>
</dbReference>
<dbReference type="Gene3D" id="2.60.40.10">
    <property type="entry name" value="Immunoglobulins"/>
    <property type="match status" value="1"/>
</dbReference>
<dbReference type="RefSeq" id="WP_139106966.1">
    <property type="nucleotide sequence ID" value="NZ_VDFR01000147.1"/>
</dbReference>
<proteinExistence type="predicted"/>
<feature type="chain" id="PRO_5039217554" description="Bacterial Ig-like domain-containing protein" evidence="1">
    <location>
        <begin position="28"/>
        <end position="331"/>
    </location>
</feature>
<evidence type="ECO:0000313" key="4">
    <source>
        <dbReference type="Proteomes" id="UP000306740"/>
    </source>
</evidence>
<dbReference type="EMBL" id="VDFR01000147">
    <property type="protein sequence ID" value="TNC35420.1"/>
    <property type="molecule type" value="Genomic_DNA"/>
</dbReference>
<dbReference type="Pfam" id="PF16640">
    <property type="entry name" value="Big_3_5"/>
    <property type="match status" value="1"/>
</dbReference>
<dbReference type="InterPro" id="IPR032109">
    <property type="entry name" value="Big_3_5"/>
</dbReference>
<name>A0A5C4MBV3_9ACTN</name>
<accession>A0A5C4MBV3</accession>
<evidence type="ECO:0000259" key="2">
    <source>
        <dbReference type="Pfam" id="PF16640"/>
    </source>
</evidence>